<dbReference type="Proteomes" id="UP000236268">
    <property type="component" value="Unassembled WGS sequence"/>
</dbReference>
<geneLocation type="plasmid" evidence="8">
    <name>p24unnamed</name>
</geneLocation>
<evidence type="ECO:0000256" key="6">
    <source>
        <dbReference type="SAM" id="Phobius"/>
    </source>
</evidence>
<feature type="transmembrane region" description="Helical" evidence="6">
    <location>
        <begin position="466"/>
        <end position="485"/>
    </location>
</feature>
<sequence>MTEKQGVLDRMADFGRAMIGGLGTLSCQWPGVTLALGVLLSVLAGWYSAENLTMSTSTADMISSQATYRQHTEEYRQAFSFSDDQIVVVVDSPSPDQSDAAAVRLAELMSARTDVLSAVEVPSTDPYFRQYGLLFLDTEKLQDLATRLANAQAALGALNAAPNLQGLADLLDLILTHVDEGAPASPADLLNRLAVSTATVIDGQPAPLSWTGLVQAAEEEDRAANRRFVLARPVLDNSSFGRGRPPVNATREAIAAVQAEPVGQGVEMRVTGTVPLRQTELDTVANSAGLATILSFILVSAVLIAGMRSGRLIACIMVVLLLGLTLSAGAAALTVGRLNLISVTCAVMFFGLGDDYGGHLGLRYQEELRRGLPPRAAAIEAVRAVGPALVLSTLCAIIGFLSFVPTAYLGLAEFGIISALGMAVALFISLTLLPALIVLLRPGPGVPQPEREDRGFAGWVTRRHRAILALAGASAVLSVAALPLVRLDVNPLNLQDERTEAVATYRDLAAVPRTSPYSVNVLTPNLEAAQALADRLRALPESGGVRTFASFIPKDQEAKLPILADMSLLLGPSLTAPAASAALDQDGLERAFDMLKTVLGSYLSEKPTGPNDLRAAVQRFADALARVQPAQLATLDRALTGGVPPLLDRLREGMAVEQPVTAADVPDSLKARWIAADGRARVEVLPTHDISDSRDMAEFADAVLAVAPNATGAPVTVTEGARVVSSAFLEATALTLVLMVLLLVAVQRSVTGMVLILAPLVLAALWTMATAGLLDIPFNFANVIVIPLLFALGVSSSIHMVSRGQDLVREGASDSAFGIELLVTSTPRAVLVSTLTTSTAFATLALSNHRGLSSMGVLLAVSITYTVISSLVVLPALMILWHRWRLRRRPAAPVRSPTR</sequence>
<dbReference type="SUPFAM" id="SSF82866">
    <property type="entry name" value="Multidrug efflux transporter AcrB transmembrane domain"/>
    <property type="match status" value="2"/>
</dbReference>
<dbReference type="Pfam" id="PF03176">
    <property type="entry name" value="MMPL"/>
    <property type="match status" value="2"/>
</dbReference>
<dbReference type="EMBL" id="POWG01000041">
    <property type="protein sequence ID" value="PNQ95792.1"/>
    <property type="molecule type" value="Genomic_DNA"/>
</dbReference>
<keyword evidence="3 6" id="KW-0812">Transmembrane</keyword>
<name>A0A2K1FTC5_9PROT</name>
<feature type="transmembrane region" description="Helical" evidence="6">
    <location>
        <begin position="780"/>
        <end position="801"/>
    </location>
</feature>
<dbReference type="InterPro" id="IPR000731">
    <property type="entry name" value="SSD"/>
</dbReference>
<dbReference type="NCBIfam" id="TIGR03480">
    <property type="entry name" value="HpnN"/>
    <property type="match status" value="1"/>
</dbReference>
<evidence type="ECO:0000256" key="3">
    <source>
        <dbReference type="ARBA" id="ARBA00022692"/>
    </source>
</evidence>
<dbReference type="InterPro" id="IPR017841">
    <property type="entry name" value="Hopanoid_biosynth_HpnN"/>
</dbReference>
<gene>
    <name evidence="8" type="ORF">C1S70_26930</name>
</gene>
<reference evidence="8 9" key="1">
    <citation type="submission" date="2018-01" db="EMBL/GenBank/DDBJ databases">
        <title>Whole genome sequence of Azospirillum brasilense REC3 isolated from strawberry roots.</title>
        <authorList>
            <person name="Fontana C.A."/>
            <person name="Salazar S.M."/>
            <person name="Bassi D."/>
            <person name="Puglisi E."/>
            <person name="Lovaisa N.C."/>
            <person name="Toffoli L.M."/>
            <person name="Pedraza R."/>
            <person name="Cocconcelli P.S."/>
        </authorList>
    </citation>
    <scope>NUCLEOTIDE SEQUENCE [LARGE SCALE GENOMIC DNA]</scope>
    <source>
        <strain evidence="8 9">REC3</strain>
        <plasmid evidence="8">p24unnamed</plasmid>
    </source>
</reference>
<feature type="transmembrane region" description="Helical" evidence="6">
    <location>
        <begin position="727"/>
        <end position="746"/>
    </location>
</feature>
<keyword evidence="4 6" id="KW-1133">Transmembrane helix</keyword>
<dbReference type="OrthoDB" id="7518665at2"/>
<evidence type="ECO:0000313" key="8">
    <source>
        <dbReference type="EMBL" id="PNQ95792.1"/>
    </source>
</evidence>
<keyword evidence="2" id="KW-1003">Cell membrane</keyword>
<protein>
    <recommendedName>
        <fullName evidence="7">SSD domain-containing protein</fullName>
    </recommendedName>
</protein>
<evidence type="ECO:0000256" key="5">
    <source>
        <dbReference type="ARBA" id="ARBA00023136"/>
    </source>
</evidence>
<evidence type="ECO:0000256" key="1">
    <source>
        <dbReference type="ARBA" id="ARBA00004651"/>
    </source>
</evidence>
<dbReference type="AlphaFoldDB" id="A0A2K1FTC5"/>
<feature type="transmembrane region" description="Helical" evidence="6">
    <location>
        <begin position="753"/>
        <end position="774"/>
    </location>
</feature>
<evidence type="ECO:0000256" key="4">
    <source>
        <dbReference type="ARBA" id="ARBA00022989"/>
    </source>
</evidence>
<feature type="transmembrane region" description="Helical" evidence="6">
    <location>
        <begin position="382"/>
        <end position="404"/>
    </location>
</feature>
<dbReference type="InterPro" id="IPR004869">
    <property type="entry name" value="MMPL_dom"/>
</dbReference>
<comment type="caution">
    <text evidence="8">The sequence shown here is derived from an EMBL/GenBank/DDBJ whole genome shotgun (WGS) entry which is preliminary data.</text>
</comment>
<evidence type="ECO:0000256" key="2">
    <source>
        <dbReference type="ARBA" id="ARBA00022475"/>
    </source>
</evidence>
<feature type="transmembrane region" description="Helical" evidence="6">
    <location>
        <begin position="312"/>
        <end position="334"/>
    </location>
</feature>
<feature type="domain" description="SSD" evidence="7">
    <location>
        <begin position="312"/>
        <end position="439"/>
    </location>
</feature>
<dbReference type="Gene3D" id="1.20.1640.10">
    <property type="entry name" value="Multidrug efflux transporter AcrB transmembrane domain"/>
    <property type="match status" value="2"/>
</dbReference>
<dbReference type="PANTHER" id="PTHR33406">
    <property type="entry name" value="MEMBRANE PROTEIN MJ1562-RELATED"/>
    <property type="match status" value="1"/>
</dbReference>
<feature type="transmembrane region" description="Helical" evidence="6">
    <location>
        <begin position="416"/>
        <end position="440"/>
    </location>
</feature>
<dbReference type="PROSITE" id="PS51257">
    <property type="entry name" value="PROKAR_LIPOPROTEIN"/>
    <property type="match status" value="1"/>
</dbReference>
<dbReference type="PANTHER" id="PTHR33406:SF13">
    <property type="entry name" value="MEMBRANE PROTEIN YDFJ"/>
    <property type="match status" value="1"/>
</dbReference>
<feature type="transmembrane region" description="Helical" evidence="6">
    <location>
        <begin position="858"/>
        <end position="881"/>
    </location>
</feature>
<organism evidence="8 9">
    <name type="scientific">Azospirillum argentinense</name>
    <dbReference type="NCBI Taxonomy" id="2970906"/>
    <lineage>
        <taxon>Bacteria</taxon>
        <taxon>Pseudomonadati</taxon>
        <taxon>Pseudomonadota</taxon>
        <taxon>Alphaproteobacteria</taxon>
        <taxon>Rhodospirillales</taxon>
        <taxon>Azospirillaceae</taxon>
        <taxon>Azospirillum</taxon>
    </lineage>
</organism>
<feature type="transmembrane region" description="Helical" evidence="6">
    <location>
        <begin position="340"/>
        <end position="362"/>
    </location>
</feature>
<evidence type="ECO:0000313" key="9">
    <source>
        <dbReference type="Proteomes" id="UP000236268"/>
    </source>
</evidence>
<dbReference type="RefSeq" id="WP_081863172.1">
    <property type="nucleotide sequence ID" value="NZ_CP007794.1"/>
</dbReference>
<keyword evidence="8" id="KW-0614">Plasmid</keyword>
<evidence type="ECO:0000259" key="7">
    <source>
        <dbReference type="PROSITE" id="PS50156"/>
    </source>
</evidence>
<accession>A0A2K1FTC5</accession>
<proteinExistence type="predicted"/>
<feature type="transmembrane region" description="Helical" evidence="6">
    <location>
        <begin position="829"/>
        <end position="846"/>
    </location>
</feature>
<keyword evidence="5 6" id="KW-0472">Membrane</keyword>
<dbReference type="InterPro" id="IPR050545">
    <property type="entry name" value="Mycobact_MmpL"/>
</dbReference>
<dbReference type="GO" id="GO:0005886">
    <property type="term" value="C:plasma membrane"/>
    <property type="evidence" value="ECO:0007669"/>
    <property type="project" value="UniProtKB-SubCell"/>
</dbReference>
<feature type="transmembrane region" description="Helical" evidence="6">
    <location>
        <begin position="284"/>
        <end position="305"/>
    </location>
</feature>
<comment type="subcellular location">
    <subcellularLocation>
        <location evidence="1">Cell membrane</location>
        <topology evidence="1">Multi-pass membrane protein</topology>
    </subcellularLocation>
</comment>
<dbReference type="PROSITE" id="PS50156">
    <property type="entry name" value="SSD"/>
    <property type="match status" value="1"/>
</dbReference>